<accession>A0A8S5LB53</accession>
<proteinExistence type="predicted"/>
<evidence type="ECO:0000313" key="1">
    <source>
        <dbReference type="EMBL" id="DAD67067.1"/>
    </source>
</evidence>
<dbReference type="EMBL" id="BK014667">
    <property type="protein sequence ID" value="DAD67067.1"/>
    <property type="molecule type" value="Genomic_DNA"/>
</dbReference>
<reference evidence="1" key="1">
    <citation type="journal article" date="2021" name="Proc. Natl. Acad. Sci. U.S.A.">
        <title>A Catalog of Tens of Thousands of Viruses from Human Metagenomes Reveals Hidden Associations with Chronic Diseases.</title>
        <authorList>
            <person name="Tisza M.J."/>
            <person name="Buck C.B."/>
        </authorList>
    </citation>
    <scope>NUCLEOTIDE SEQUENCE</scope>
    <source>
        <strain evidence="1">CtBev14</strain>
    </source>
</reference>
<sequence length="153" mass="17752">MKKPILKLLPKPVNGVIGKFLMDNTEYFNNIRSQMNSIQSETISKGISSFLDGGNFNGYVAVLPEHPFYGKDYDKIDNLLYKHPDTNGFYVHGGLTFANGDKDFCPELSKHFPDYWIFGFDTRHADDTAEYWTEERTWEEAEKLLQATIHYRK</sequence>
<name>A0A8S5LB53_9CAUD</name>
<protein>
    <submittedName>
        <fullName evidence="1">Uncharacterized protein</fullName>
    </submittedName>
</protein>
<organism evidence="1">
    <name type="scientific">Podoviridae sp. ctBev14</name>
    <dbReference type="NCBI Taxonomy" id="2823556"/>
    <lineage>
        <taxon>Viruses</taxon>
        <taxon>Duplodnaviria</taxon>
        <taxon>Heunggongvirae</taxon>
        <taxon>Uroviricota</taxon>
        <taxon>Caudoviricetes</taxon>
    </lineage>
</organism>